<keyword evidence="1" id="KW-0106">Calcium</keyword>
<evidence type="ECO:0000259" key="4">
    <source>
        <dbReference type="PROSITE" id="PS50222"/>
    </source>
</evidence>
<dbReference type="InterPro" id="IPR002048">
    <property type="entry name" value="EF_hand_dom"/>
</dbReference>
<evidence type="ECO:0000256" key="2">
    <source>
        <dbReference type="SAM" id="MobiDB-lite"/>
    </source>
</evidence>
<dbReference type="SMART" id="SM00054">
    <property type="entry name" value="EFh"/>
    <property type="match status" value="1"/>
</dbReference>
<dbReference type="EMBL" id="MW026243">
    <property type="protein sequence ID" value="QRC76233.1"/>
    <property type="molecule type" value="mRNA"/>
</dbReference>
<keyword evidence="3" id="KW-0732">Signal</keyword>
<dbReference type="Pfam" id="PF13202">
    <property type="entry name" value="EF-hand_5"/>
    <property type="match status" value="1"/>
</dbReference>
<feature type="region of interest" description="Disordered" evidence="2">
    <location>
        <begin position="84"/>
        <end position="103"/>
    </location>
</feature>
<dbReference type="PROSITE" id="PS50222">
    <property type="entry name" value="EF_HAND_2"/>
    <property type="match status" value="1"/>
</dbReference>
<dbReference type="GO" id="GO:0005509">
    <property type="term" value="F:calcium ion binding"/>
    <property type="evidence" value="ECO:0007669"/>
    <property type="project" value="InterPro"/>
</dbReference>
<reference evidence="5" key="1">
    <citation type="submission" date="2020-09" db="EMBL/GenBank/DDBJ databases">
        <authorList>
            <person name="Ahn S.-J."/>
            <person name="McDonnell R."/>
            <person name="Corcoran J.A."/>
            <person name="Martin R.C."/>
            <person name="Choi M.-Y."/>
        </authorList>
    </citation>
    <scope>NUCLEOTIDE SEQUENCE</scope>
</reference>
<feature type="signal peptide" evidence="3">
    <location>
        <begin position="1"/>
        <end position="19"/>
    </location>
</feature>
<dbReference type="Gene3D" id="1.10.238.10">
    <property type="entry name" value="EF-hand"/>
    <property type="match status" value="1"/>
</dbReference>
<proteinExistence type="evidence at transcript level"/>
<dbReference type="AlphaFoldDB" id="A0A888YKX0"/>
<evidence type="ECO:0000313" key="5">
    <source>
        <dbReference type="EMBL" id="QRC76233.1"/>
    </source>
</evidence>
<dbReference type="SUPFAM" id="SSF47473">
    <property type="entry name" value="EF-hand"/>
    <property type="match status" value="1"/>
</dbReference>
<accession>A0A888YKX0</accession>
<organism evidence="5">
    <name type="scientific">Deroceras reticulatum</name>
    <name type="common">Gray garden slug</name>
    <dbReference type="NCBI Taxonomy" id="145610"/>
    <lineage>
        <taxon>Eukaryota</taxon>
        <taxon>Metazoa</taxon>
        <taxon>Spiralia</taxon>
        <taxon>Lophotrochozoa</taxon>
        <taxon>Mollusca</taxon>
        <taxon>Gastropoda</taxon>
        <taxon>Heterobranchia</taxon>
        <taxon>Euthyneura</taxon>
        <taxon>Panpulmonata</taxon>
        <taxon>Eupulmonata</taxon>
        <taxon>Stylommatophora</taxon>
        <taxon>Helicina</taxon>
        <taxon>Limacoidea</taxon>
        <taxon>Agriolimacidae</taxon>
        <taxon>Deroceras</taxon>
    </lineage>
</organism>
<dbReference type="InterPro" id="IPR011992">
    <property type="entry name" value="EF-hand-dom_pair"/>
</dbReference>
<dbReference type="PROSITE" id="PS00018">
    <property type="entry name" value="EF_HAND_1"/>
    <property type="match status" value="1"/>
</dbReference>
<evidence type="ECO:0000256" key="1">
    <source>
        <dbReference type="ARBA" id="ARBA00022837"/>
    </source>
</evidence>
<reference evidence="5" key="2">
    <citation type="journal article" name="Sci. Rep.">
        <title>Identification and functional characterization of the first molluscan neuromedin U receptor in the slug, Deroceras reticulatum.</title>
        <authorList>
            <person name="Ahn S.J."/>
            <person name="Mc Donnell R.J."/>
            <person name="Corcoran J.A."/>
            <person name="Martin R.C."/>
            <person name="Choi M.Y."/>
        </authorList>
    </citation>
    <scope>NUCLEOTIDE SEQUENCE</scope>
</reference>
<dbReference type="InterPro" id="IPR018247">
    <property type="entry name" value="EF_Hand_1_Ca_BS"/>
</dbReference>
<feature type="chain" id="PRO_5032949672" evidence="3">
    <location>
        <begin position="20"/>
        <end position="179"/>
    </location>
</feature>
<name>A0A888YKX0_DERRE</name>
<feature type="domain" description="EF-hand" evidence="4">
    <location>
        <begin position="140"/>
        <end position="175"/>
    </location>
</feature>
<sequence>MNYQNHSLILLVLISSACAVFYTKSDDNDYPRIGRRSFYTRGSDTHYPRIGRRDATSAQVLIPGLDFADLSTLHKRGIFTQSAHGSYPRVGRGSEEASSGEDSLCDQKISLLERLTGLKEEIDEEDGNKEGNSGSDEFRNLFSPLDATFRKFDVDKDGKLSKKEFLSGFNAVRQNGSGC</sequence>
<protein>
    <submittedName>
        <fullName evidence="5">Pleurin 1</fullName>
    </submittedName>
</protein>
<evidence type="ECO:0000256" key="3">
    <source>
        <dbReference type="SAM" id="SignalP"/>
    </source>
</evidence>